<evidence type="ECO:0000313" key="1">
    <source>
        <dbReference type="EMBL" id="KAK3745300.1"/>
    </source>
</evidence>
<sequence>MNITQFTDFRQTKSVSWKISVLEARLYKTEAIRVFRRMSNSILKYNAECGMAENTKRKERGAQISEVRGYDLMGRQDVEHPRTQSREAVKLNKVLLLRESQSQAIM</sequence>
<protein>
    <submittedName>
        <fullName evidence="1">Uncharacterized protein</fullName>
    </submittedName>
</protein>
<proteinExistence type="predicted"/>
<dbReference type="AlphaFoldDB" id="A0AAE0YGV0"/>
<gene>
    <name evidence="1" type="ORF">RRG08_014448</name>
</gene>
<dbReference type="Proteomes" id="UP001283361">
    <property type="component" value="Unassembled WGS sequence"/>
</dbReference>
<dbReference type="EMBL" id="JAWDGP010006229">
    <property type="protein sequence ID" value="KAK3745300.1"/>
    <property type="molecule type" value="Genomic_DNA"/>
</dbReference>
<keyword evidence="2" id="KW-1185">Reference proteome</keyword>
<comment type="caution">
    <text evidence="1">The sequence shown here is derived from an EMBL/GenBank/DDBJ whole genome shotgun (WGS) entry which is preliminary data.</text>
</comment>
<reference evidence="1" key="1">
    <citation type="journal article" date="2023" name="G3 (Bethesda)">
        <title>A reference genome for the long-term kleptoplast-retaining sea slug Elysia crispata morphotype clarki.</title>
        <authorList>
            <person name="Eastman K.E."/>
            <person name="Pendleton A.L."/>
            <person name="Shaikh M.A."/>
            <person name="Suttiyut T."/>
            <person name="Ogas R."/>
            <person name="Tomko P."/>
            <person name="Gavelis G."/>
            <person name="Widhalm J.R."/>
            <person name="Wisecaver J.H."/>
        </authorList>
    </citation>
    <scope>NUCLEOTIDE SEQUENCE</scope>
    <source>
        <strain evidence="1">ECLA1</strain>
    </source>
</reference>
<accession>A0AAE0YGV0</accession>
<evidence type="ECO:0000313" key="2">
    <source>
        <dbReference type="Proteomes" id="UP001283361"/>
    </source>
</evidence>
<name>A0AAE0YGV0_9GAST</name>
<organism evidence="1 2">
    <name type="scientific">Elysia crispata</name>
    <name type="common">lettuce slug</name>
    <dbReference type="NCBI Taxonomy" id="231223"/>
    <lineage>
        <taxon>Eukaryota</taxon>
        <taxon>Metazoa</taxon>
        <taxon>Spiralia</taxon>
        <taxon>Lophotrochozoa</taxon>
        <taxon>Mollusca</taxon>
        <taxon>Gastropoda</taxon>
        <taxon>Heterobranchia</taxon>
        <taxon>Euthyneura</taxon>
        <taxon>Panpulmonata</taxon>
        <taxon>Sacoglossa</taxon>
        <taxon>Placobranchoidea</taxon>
        <taxon>Plakobranchidae</taxon>
        <taxon>Elysia</taxon>
    </lineage>
</organism>